<protein>
    <submittedName>
        <fullName evidence="2">Amino acid-binding protein</fullName>
    </submittedName>
</protein>
<comment type="caution">
    <text evidence="2">The sequence shown here is derived from an EMBL/GenBank/DDBJ whole genome shotgun (WGS) entry which is preliminary data.</text>
</comment>
<dbReference type="EMBL" id="DSOK01000328">
    <property type="protein sequence ID" value="HEN16129.1"/>
    <property type="molecule type" value="Genomic_DNA"/>
</dbReference>
<dbReference type="InterPro" id="IPR002912">
    <property type="entry name" value="ACT_dom"/>
</dbReference>
<organism evidence="2">
    <name type="scientific">Schlesneria paludicola</name>
    <dbReference type="NCBI Taxonomy" id="360056"/>
    <lineage>
        <taxon>Bacteria</taxon>
        <taxon>Pseudomonadati</taxon>
        <taxon>Planctomycetota</taxon>
        <taxon>Planctomycetia</taxon>
        <taxon>Planctomycetales</taxon>
        <taxon>Planctomycetaceae</taxon>
        <taxon>Schlesneria</taxon>
    </lineage>
</organism>
<dbReference type="PROSITE" id="PS51671">
    <property type="entry name" value="ACT"/>
    <property type="match status" value="1"/>
</dbReference>
<name>A0A7C2NYS6_9PLAN</name>
<dbReference type="InterPro" id="IPR045865">
    <property type="entry name" value="ACT-like_dom_sf"/>
</dbReference>
<dbReference type="CDD" id="cd02116">
    <property type="entry name" value="ACT"/>
    <property type="match status" value="1"/>
</dbReference>
<feature type="domain" description="ACT" evidence="1">
    <location>
        <begin position="80"/>
        <end position="141"/>
    </location>
</feature>
<sequence>MAYEVKKVDTWTAELEDRPGSLNEKLGALAEAGVDLTFLIARRQPQLPGKGIVFVGGISGAKAKKAAAAAGFSQPTDVVAIRVEGRNKAGSCHALTQAIADAGITLRGAAANVIGSKFVTMLAFDTAGDADKAAKLIRALK</sequence>
<proteinExistence type="predicted"/>
<reference evidence="2" key="1">
    <citation type="journal article" date="2020" name="mSystems">
        <title>Genome- and Community-Level Interaction Insights into Carbon Utilization and Element Cycling Functions of Hydrothermarchaeota in Hydrothermal Sediment.</title>
        <authorList>
            <person name="Zhou Z."/>
            <person name="Liu Y."/>
            <person name="Xu W."/>
            <person name="Pan J."/>
            <person name="Luo Z.H."/>
            <person name="Li M."/>
        </authorList>
    </citation>
    <scope>NUCLEOTIDE SEQUENCE [LARGE SCALE GENOMIC DNA]</scope>
    <source>
        <strain evidence="2">SpSt-339</strain>
    </source>
</reference>
<dbReference type="Gene3D" id="3.30.2130.10">
    <property type="entry name" value="VC0802-like"/>
    <property type="match status" value="1"/>
</dbReference>
<dbReference type="AlphaFoldDB" id="A0A7C2NYS6"/>
<evidence type="ECO:0000313" key="2">
    <source>
        <dbReference type="EMBL" id="HEN16129.1"/>
    </source>
</evidence>
<gene>
    <name evidence="2" type="ORF">ENQ76_11760</name>
</gene>
<evidence type="ECO:0000259" key="1">
    <source>
        <dbReference type="PROSITE" id="PS51671"/>
    </source>
</evidence>
<dbReference type="SUPFAM" id="SSF55021">
    <property type="entry name" value="ACT-like"/>
    <property type="match status" value="1"/>
</dbReference>
<accession>A0A7C2NYS6</accession>